<comment type="caution">
    <text evidence="2">The sequence shown here is derived from an EMBL/GenBank/DDBJ whole genome shotgun (WGS) entry which is preliminary data.</text>
</comment>
<feature type="region of interest" description="Disordered" evidence="1">
    <location>
        <begin position="413"/>
        <end position="440"/>
    </location>
</feature>
<accession>A0AAV8UJM8</accession>
<protein>
    <recommendedName>
        <fullName evidence="4">DUF218 domain-containing protein</fullName>
    </recommendedName>
</protein>
<evidence type="ECO:0000313" key="3">
    <source>
        <dbReference type="Proteomes" id="UP001157974"/>
    </source>
</evidence>
<gene>
    <name evidence="2" type="ORF">NDN08_007313</name>
</gene>
<reference evidence="2 3" key="1">
    <citation type="journal article" date="2023" name="Nat. Commun.">
        <title>Origin of minicircular mitochondrial genomes in red algae.</title>
        <authorList>
            <person name="Lee Y."/>
            <person name="Cho C.H."/>
            <person name="Lee Y.M."/>
            <person name="Park S.I."/>
            <person name="Yang J.H."/>
            <person name="West J.A."/>
            <person name="Bhattacharya D."/>
            <person name="Yoon H.S."/>
        </authorList>
    </citation>
    <scope>NUCLEOTIDE SEQUENCE [LARGE SCALE GENOMIC DNA]</scope>
    <source>
        <strain evidence="2 3">CCMP1338</strain>
        <tissue evidence="2">Whole cell</tissue>
    </source>
</reference>
<dbReference type="EMBL" id="JAMWBK010000011">
    <property type="protein sequence ID" value="KAJ8901467.1"/>
    <property type="molecule type" value="Genomic_DNA"/>
</dbReference>
<evidence type="ECO:0008006" key="4">
    <source>
        <dbReference type="Google" id="ProtNLM"/>
    </source>
</evidence>
<dbReference type="AlphaFoldDB" id="A0AAV8UJM8"/>
<proteinExistence type="predicted"/>
<evidence type="ECO:0000313" key="2">
    <source>
        <dbReference type="EMBL" id="KAJ8901467.1"/>
    </source>
</evidence>
<feature type="compositionally biased region" description="Basic residues" evidence="1">
    <location>
        <begin position="419"/>
        <end position="433"/>
    </location>
</feature>
<keyword evidence="3" id="KW-1185">Reference proteome</keyword>
<organism evidence="2 3">
    <name type="scientific">Rhodosorus marinus</name>
    <dbReference type="NCBI Taxonomy" id="101924"/>
    <lineage>
        <taxon>Eukaryota</taxon>
        <taxon>Rhodophyta</taxon>
        <taxon>Stylonematophyceae</taxon>
        <taxon>Stylonematales</taxon>
        <taxon>Stylonemataceae</taxon>
        <taxon>Rhodosorus</taxon>
    </lineage>
</organism>
<sequence>MGFVGGVVVGGLRRESRVCKRPRIVTSAVNGRRRVAEGPPDLCELTKRLGDLLLSEADNGLLHVERERESVQGNETTHVAVVLGKTLIRDQITVEYATRVFRLVTQIASYKDQTKVVCFMGCKGEGLVSEAAAGYTFFRSVCEQCHVDISGLKFVLLESSYNKGEALRDVFKRINQTLEGNVLQRCHFTFISSDYHLFRVQEIHRLSPSRSLLRPLVVAKSTWDFAYASYAFCVSTDTTTAFRGRVMVLTSDMYIVIANLEAVMSERVFFSKENWERLNTSVAKLRRFYEILHHPRAMFPGDKRVFSEVLEMCIANLREAQKILCQLVESSGTTTERDLKRARNLVLEAVTSIRRKIDPDQPIALGDVESLQKEIESYLLNQTHARIADPELSDNTIETIMPETIMPETIVPETESKAPRRKAKRSVRTRARKKEAQDIM</sequence>
<dbReference type="Proteomes" id="UP001157974">
    <property type="component" value="Unassembled WGS sequence"/>
</dbReference>
<evidence type="ECO:0000256" key="1">
    <source>
        <dbReference type="SAM" id="MobiDB-lite"/>
    </source>
</evidence>
<name>A0AAV8UJM8_9RHOD</name>